<comment type="caution">
    <text evidence="1">The sequence shown here is derived from an EMBL/GenBank/DDBJ whole genome shotgun (WGS) entry which is preliminary data.</text>
</comment>
<dbReference type="EMBL" id="SRYB01000011">
    <property type="protein sequence ID" value="TGY78712.1"/>
    <property type="molecule type" value="Genomic_DNA"/>
</dbReference>
<reference evidence="1" key="1">
    <citation type="submission" date="2019-04" db="EMBL/GenBank/DDBJ databases">
        <title>Microbes associate with the intestines of laboratory mice.</title>
        <authorList>
            <person name="Navarre W."/>
            <person name="Wong E."/>
            <person name="Huang K."/>
            <person name="Tropini C."/>
            <person name="Ng K."/>
            <person name="Yu B."/>
        </authorList>
    </citation>
    <scope>NUCLEOTIDE SEQUENCE</scope>
    <source>
        <strain evidence="1">NM04_E33</strain>
    </source>
</reference>
<dbReference type="Proteomes" id="UP000306319">
    <property type="component" value="Unassembled WGS sequence"/>
</dbReference>
<organism evidence="1 2">
    <name type="scientific">Lepagella muris</name>
    <dbReference type="NCBI Taxonomy" id="3032870"/>
    <lineage>
        <taxon>Bacteria</taxon>
        <taxon>Pseudomonadati</taxon>
        <taxon>Bacteroidota</taxon>
        <taxon>Bacteroidia</taxon>
        <taxon>Bacteroidales</taxon>
        <taxon>Muribaculaceae</taxon>
        <taxon>Lepagella</taxon>
    </lineage>
</organism>
<evidence type="ECO:0000313" key="2">
    <source>
        <dbReference type="Proteomes" id="UP000306319"/>
    </source>
</evidence>
<name>A0AC61REZ7_9BACT</name>
<gene>
    <name evidence="1" type="ORF">E5331_09055</name>
</gene>
<sequence length="456" mass="51219">MKKILYMIISMVALSSCHVYRSYERPSELPTEGLFEYNDTVSVSDTTSIGDLPWEEMFQDTLLQSLIRTGIENNTDLQIAVLRVDQAMAKLKAARLSFLPSLNLSPQASLNSNIGNNTTKTYQLPVMAEWEIDLFGKLWNAKKATQADLLQQKAYQQVVKSELIASIANNYYSLMMLDEQKRISLATIEIWKEQIRVMEAKFKVGEEKENAISQARANLHELNVTNNDLQRQIKETEFSLCTLLGTTYRHIQRSSIEQQVFPDYTKVGLPIRLLSRRPDVVQAEMNLASAYYTTNQARAAFYPSLTLSGSLGWTNALGQMVSNPGNWILSAVASLTQPIFNKGKLVSNLRVSKDEEQIALLTFKQTILEAGEEVNNNLYAADVAKSNLENRISQCNELNNAVQMSETLYKNGEATYLDLLTARQSLLNAQLSLVSDRFTYCQSIINLYNALGGGAE</sequence>
<proteinExistence type="predicted"/>
<evidence type="ECO:0000313" key="1">
    <source>
        <dbReference type="EMBL" id="TGY78712.1"/>
    </source>
</evidence>
<protein>
    <submittedName>
        <fullName evidence="1">Efflux transporter outer membrane subunit</fullName>
    </submittedName>
</protein>
<keyword evidence="2" id="KW-1185">Reference proteome</keyword>
<accession>A0AC61REZ7</accession>